<comment type="caution">
    <text evidence="2">The sequence shown here is derived from an EMBL/GenBank/DDBJ whole genome shotgun (WGS) entry which is preliminary data.</text>
</comment>
<evidence type="ECO:0000313" key="3">
    <source>
        <dbReference type="Proteomes" id="UP000190648"/>
    </source>
</evidence>
<name>A0A1V4JJ81_PATFA</name>
<dbReference type="EMBL" id="LSYS01007350">
    <property type="protein sequence ID" value="OPJ71837.1"/>
    <property type="molecule type" value="Genomic_DNA"/>
</dbReference>
<dbReference type="Proteomes" id="UP000190648">
    <property type="component" value="Unassembled WGS sequence"/>
</dbReference>
<evidence type="ECO:0000256" key="1">
    <source>
        <dbReference type="SAM" id="MobiDB-lite"/>
    </source>
</evidence>
<protein>
    <submittedName>
        <fullName evidence="2">Uncharacterized protein</fullName>
    </submittedName>
</protein>
<evidence type="ECO:0000313" key="2">
    <source>
        <dbReference type="EMBL" id="OPJ71837.1"/>
    </source>
</evidence>
<dbReference type="AlphaFoldDB" id="A0A1V4JJ81"/>
<proteinExistence type="predicted"/>
<reference evidence="2 3" key="1">
    <citation type="submission" date="2016-02" db="EMBL/GenBank/DDBJ databases">
        <title>Band-tailed pigeon sequencing and assembly.</title>
        <authorList>
            <person name="Soares A.E."/>
            <person name="Novak B.J."/>
            <person name="Rice E.S."/>
            <person name="O'Connell B."/>
            <person name="Chang D."/>
            <person name="Weber S."/>
            <person name="Shapiro B."/>
        </authorList>
    </citation>
    <scope>NUCLEOTIDE SEQUENCE [LARGE SCALE GENOMIC DNA]</scope>
    <source>
        <strain evidence="2">BTP2013</strain>
        <tissue evidence="2">Blood</tissue>
    </source>
</reference>
<sequence>MAQPWQHSPPVLLQNRLRSPAHVAPGLERPLARGKTAPRHPALGLCSQRAQRLKCSRSGTPSGGSERAHLLRSNHGAAFPLL</sequence>
<feature type="region of interest" description="Disordered" evidence="1">
    <location>
        <begin position="54"/>
        <end position="82"/>
    </location>
</feature>
<keyword evidence="3" id="KW-1185">Reference proteome</keyword>
<organism evidence="2 3">
    <name type="scientific">Patagioenas fasciata monilis</name>
    <dbReference type="NCBI Taxonomy" id="372326"/>
    <lineage>
        <taxon>Eukaryota</taxon>
        <taxon>Metazoa</taxon>
        <taxon>Chordata</taxon>
        <taxon>Craniata</taxon>
        <taxon>Vertebrata</taxon>
        <taxon>Euteleostomi</taxon>
        <taxon>Archelosauria</taxon>
        <taxon>Archosauria</taxon>
        <taxon>Dinosauria</taxon>
        <taxon>Saurischia</taxon>
        <taxon>Theropoda</taxon>
        <taxon>Coelurosauria</taxon>
        <taxon>Aves</taxon>
        <taxon>Neognathae</taxon>
        <taxon>Neoaves</taxon>
        <taxon>Columbimorphae</taxon>
        <taxon>Columbiformes</taxon>
        <taxon>Columbidae</taxon>
        <taxon>Patagioenas</taxon>
    </lineage>
</organism>
<feature type="region of interest" description="Disordered" evidence="1">
    <location>
        <begin position="1"/>
        <end position="41"/>
    </location>
</feature>
<gene>
    <name evidence="2" type="ORF">AV530_020105</name>
</gene>
<accession>A0A1V4JJ81</accession>